<dbReference type="PANTHER" id="PTHR43047:SF63">
    <property type="entry name" value="HISTIDINE KINASE"/>
    <property type="match status" value="1"/>
</dbReference>
<dbReference type="FunFam" id="1.10.287.130:FF:000038">
    <property type="entry name" value="Sensory transduction histidine kinase"/>
    <property type="match status" value="1"/>
</dbReference>
<dbReference type="SMART" id="SM00387">
    <property type="entry name" value="HATPase_c"/>
    <property type="match status" value="1"/>
</dbReference>
<keyword evidence="9" id="KW-0902">Two-component regulatory system</keyword>
<evidence type="ECO:0000259" key="15">
    <source>
        <dbReference type="PROSITE" id="PS50110"/>
    </source>
</evidence>
<dbReference type="Pfam" id="PF02518">
    <property type="entry name" value="HATPase_c"/>
    <property type="match status" value="1"/>
</dbReference>
<dbReference type="InterPro" id="IPR033424">
    <property type="entry name" value="MASE4"/>
</dbReference>
<reference evidence="16 17" key="1">
    <citation type="submission" date="2019-04" db="EMBL/GenBank/DDBJ databases">
        <title>Azoarcus rhizosphaerae sp. nov. isolated from rhizosphere of Ficus religiosa.</title>
        <authorList>
            <person name="Lin S.-Y."/>
            <person name="Hameed A."/>
            <person name="Hsu Y.-H."/>
            <person name="Young C.-C."/>
        </authorList>
    </citation>
    <scope>NUCLEOTIDE SEQUENCE [LARGE SCALE GENOMIC DNA]</scope>
    <source>
        <strain evidence="16 17">CC-YHH848</strain>
    </source>
</reference>
<dbReference type="InterPro" id="IPR036890">
    <property type="entry name" value="HATPase_C_sf"/>
</dbReference>
<feature type="domain" description="Response regulatory" evidence="15">
    <location>
        <begin position="600"/>
        <end position="714"/>
    </location>
</feature>
<dbReference type="SUPFAM" id="SSF47384">
    <property type="entry name" value="Homodimeric domain of signal transducing histidine kinase"/>
    <property type="match status" value="1"/>
</dbReference>
<evidence type="ECO:0000256" key="13">
    <source>
        <dbReference type="SAM" id="Phobius"/>
    </source>
</evidence>
<evidence type="ECO:0000256" key="9">
    <source>
        <dbReference type="ARBA" id="ARBA00023012"/>
    </source>
</evidence>
<keyword evidence="6" id="KW-0547">Nucleotide-binding</keyword>
<dbReference type="SUPFAM" id="SSF55874">
    <property type="entry name" value="ATPase domain of HSP90 chaperone/DNA topoisomerase II/histidine kinase"/>
    <property type="match status" value="1"/>
</dbReference>
<feature type="coiled-coil region" evidence="12">
    <location>
        <begin position="304"/>
        <end position="338"/>
    </location>
</feature>
<comment type="caution">
    <text evidence="16">The sequence shown here is derived from an EMBL/GenBank/DDBJ whole genome shotgun (WGS) entry which is preliminary data.</text>
</comment>
<dbReference type="RefSeq" id="WP_136384132.1">
    <property type="nucleotide sequence ID" value="NZ_SSOD01000004.1"/>
</dbReference>
<dbReference type="Pfam" id="PF00072">
    <property type="entry name" value="Response_reg"/>
    <property type="match status" value="2"/>
</dbReference>
<keyword evidence="13" id="KW-1133">Transmembrane helix</keyword>
<accession>A0A4S4AS90</accession>
<dbReference type="GO" id="GO:0005524">
    <property type="term" value="F:ATP binding"/>
    <property type="evidence" value="ECO:0007669"/>
    <property type="project" value="UniProtKB-KW"/>
</dbReference>
<evidence type="ECO:0000256" key="10">
    <source>
        <dbReference type="ARBA" id="ARBA00023136"/>
    </source>
</evidence>
<evidence type="ECO:0000259" key="14">
    <source>
        <dbReference type="PROSITE" id="PS50109"/>
    </source>
</evidence>
<evidence type="ECO:0000313" key="16">
    <source>
        <dbReference type="EMBL" id="THF62578.1"/>
    </source>
</evidence>
<dbReference type="PROSITE" id="PS50110">
    <property type="entry name" value="RESPONSE_REGULATORY"/>
    <property type="match status" value="2"/>
</dbReference>
<evidence type="ECO:0000256" key="7">
    <source>
        <dbReference type="ARBA" id="ARBA00022777"/>
    </source>
</evidence>
<proteinExistence type="predicted"/>
<dbReference type="EC" id="2.7.13.3" evidence="3"/>
<feature type="transmembrane region" description="Helical" evidence="13">
    <location>
        <begin position="90"/>
        <end position="109"/>
    </location>
</feature>
<dbReference type="GO" id="GO:0005886">
    <property type="term" value="C:plasma membrane"/>
    <property type="evidence" value="ECO:0007669"/>
    <property type="project" value="TreeGrafter"/>
</dbReference>
<evidence type="ECO:0000256" key="11">
    <source>
        <dbReference type="PROSITE-ProRule" id="PRU00169"/>
    </source>
</evidence>
<dbReference type="Gene3D" id="1.10.287.130">
    <property type="match status" value="1"/>
</dbReference>
<keyword evidence="17" id="KW-1185">Reference proteome</keyword>
<keyword evidence="5" id="KW-0808">Transferase</keyword>
<evidence type="ECO:0000256" key="2">
    <source>
        <dbReference type="ARBA" id="ARBA00004370"/>
    </source>
</evidence>
<dbReference type="InterPro" id="IPR011006">
    <property type="entry name" value="CheY-like_superfamily"/>
</dbReference>
<dbReference type="Pfam" id="PF00512">
    <property type="entry name" value="HisKA"/>
    <property type="match status" value="1"/>
</dbReference>
<keyword evidence="8" id="KW-0067">ATP-binding</keyword>
<evidence type="ECO:0000256" key="4">
    <source>
        <dbReference type="ARBA" id="ARBA00022553"/>
    </source>
</evidence>
<comment type="subcellular location">
    <subcellularLocation>
        <location evidence="2">Membrane</location>
    </subcellularLocation>
</comment>
<feature type="transmembrane region" description="Helical" evidence="13">
    <location>
        <begin position="56"/>
        <end position="78"/>
    </location>
</feature>
<feature type="domain" description="Histidine kinase" evidence="14">
    <location>
        <begin position="338"/>
        <end position="582"/>
    </location>
</feature>
<dbReference type="OrthoDB" id="9796305at2"/>
<dbReference type="InterPro" id="IPR001789">
    <property type="entry name" value="Sig_transdc_resp-reg_receiver"/>
</dbReference>
<keyword evidence="13" id="KW-0812">Transmembrane</keyword>
<sequence>MNEGAKEHEFDHGRGAFLATLRPGRGQRRLAAATVAVSFVLFVAAVPFARVQLPQVWAFIPVYQSALVINDLITAVLLYGQFRILRSRALAVLAAGYLYTACMAVIHALTFPGLFAADGLLGAGPQTTAWLYMFWHGGFPLFLIGYAAIKDRPPARADTQGAGREILASLGAVFVLGAVAVLLATAGKGLLPEIMSGNRYTPAMKVVVGATWASSLLGLVALWRRRPHSVLDLWLMVVACAWLFDIGLAAVFNGGRFDLGFYAGRIYGLLAASFVLVVLLLENGELYTQLVQSHRREREKSTVSRRLGAELENLNRELADKNRQLEEASERKSEFLASMSHELRTPLNAIIGFSDVLKDGLSGPLSEQQREYVTDIYTSGRHLLALINDILDLSKVEAGKMSLDLETVEVGTLLESGLSIVREKAANHRIALTCEIEPGLGALLLDPRKTKQILYNLLSNAVKFTAEGGRVGLSARRAGRDEIEHWRPDRPSTVMGPPPMGEFTEFLRIDVDDDAMGIAPEDASRLFQPFSQLDASLARRYEGTGLGLAMVMKLVQLHGGTVALASEPGRGSRFTVWLPWRDVPNGERDAPPPQDDGRPLALVIEDDPRAAELLRLHLDGEGFQVALAGDAESAPAALGGRQPCLIVLDVLLPGVDGWQYLARIKSAGSPWADVPVVIVSIVADAEKGVSLGAAQVLQKPVSRDELAAALDRIGFRSPSMPTAKVLVIDDDPMVVELLTECLAGIVGTVLRADGGRDGIELARRERPDLLVLDLLMPDVSGFDVVEALRTDADTAAIPVIVVTSKDLSAADRDLINGHVTAILEKSAFTRERFAAEVRRALFSERQGAPA</sequence>
<feature type="transmembrane region" description="Helical" evidence="13">
    <location>
        <begin position="230"/>
        <end position="253"/>
    </location>
</feature>
<keyword evidence="10 13" id="KW-0472">Membrane</keyword>
<dbReference type="SUPFAM" id="SSF52172">
    <property type="entry name" value="CheY-like"/>
    <property type="match status" value="2"/>
</dbReference>
<feature type="transmembrane region" description="Helical" evidence="13">
    <location>
        <begin position="30"/>
        <end position="50"/>
    </location>
</feature>
<name>A0A4S4AS90_9RHOO</name>
<evidence type="ECO:0000256" key="12">
    <source>
        <dbReference type="SAM" id="Coils"/>
    </source>
</evidence>
<feature type="transmembrane region" description="Helical" evidence="13">
    <location>
        <begin position="129"/>
        <end position="149"/>
    </location>
</feature>
<gene>
    <name evidence="16" type="ORF">E6O51_06325</name>
</gene>
<feature type="transmembrane region" description="Helical" evidence="13">
    <location>
        <begin position="170"/>
        <end position="191"/>
    </location>
</feature>
<feature type="modified residue" description="4-aspartylphosphate" evidence="11">
    <location>
        <position position="649"/>
    </location>
</feature>
<dbReference type="EMBL" id="SSOD01000004">
    <property type="protein sequence ID" value="THF62578.1"/>
    <property type="molecule type" value="Genomic_DNA"/>
</dbReference>
<dbReference type="InterPro" id="IPR003661">
    <property type="entry name" value="HisK_dim/P_dom"/>
</dbReference>
<dbReference type="InterPro" id="IPR004358">
    <property type="entry name" value="Sig_transdc_His_kin-like_C"/>
</dbReference>
<dbReference type="InterPro" id="IPR003594">
    <property type="entry name" value="HATPase_dom"/>
</dbReference>
<dbReference type="GO" id="GO:0000155">
    <property type="term" value="F:phosphorelay sensor kinase activity"/>
    <property type="evidence" value="ECO:0007669"/>
    <property type="project" value="InterPro"/>
</dbReference>
<evidence type="ECO:0000256" key="3">
    <source>
        <dbReference type="ARBA" id="ARBA00012438"/>
    </source>
</evidence>
<dbReference type="CDD" id="cd00082">
    <property type="entry name" value="HisKA"/>
    <property type="match status" value="1"/>
</dbReference>
<protein>
    <recommendedName>
        <fullName evidence="3">histidine kinase</fullName>
        <ecNumber evidence="3">2.7.13.3</ecNumber>
    </recommendedName>
</protein>
<dbReference type="SMART" id="SM00448">
    <property type="entry name" value="REC"/>
    <property type="match status" value="2"/>
</dbReference>
<evidence type="ECO:0000256" key="1">
    <source>
        <dbReference type="ARBA" id="ARBA00000085"/>
    </source>
</evidence>
<keyword evidence="7" id="KW-0418">Kinase</keyword>
<feature type="domain" description="Response regulatory" evidence="15">
    <location>
        <begin position="724"/>
        <end position="840"/>
    </location>
</feature>
<keyword evidence="4 11" id="KW-0597">Phosphoprotein</keyword>
<dbReference type="Gene3D" id="3.30.565.10">
    <property type="entry name" value="Histidine kinase-like ATPase, C-terminal domain"/>
    <property type="match status" value="1"/>
</dbReference>
<dbReference type="InterPro" id="IPR036097">
    <property type="entry name" value="HisK_dim/P_sf"/>
</dbReference>
<dbReference type="Gene3D" id="3.40.50.2300">
    <property type="match status" value="2"/>
</dbReference>
<dbReference type="Proteomes" id="UP000307956">
    <property type="component" value="Unassembled WGS sequence"/>
</dbReference>
<dbReference type="SMART" id="SM00388">
    <property type="entry name" value="HisKA"/>
    <property type="match status" value="1"/>
</dbReference>
<dbReference type="CDD" id="cd16922">
    <property type="entry name" value="HATPase_EvgS-ArcB-TorS-like"/>
    <property type="match status" value="1"/>
</dbReference>
<feature type="modified residue" description="4-aspartylphosphate" evidence="11">
    <location>
        <position position="773"/>
    </location>
</feature>
<evidence type="ECO:0000256" key="6">
    <source>
        <dbReference type="ARBA" id="ARBA00022741"/>
    </source>
</evidence>
<keyword evidence="12" id="KW-0175">Coiled coil</keyword>
<evidence type="ECO:0000256" key="5">
    <source>
        <dbReference type="ARBA" id="ARBA00022679"/>
    </source>
</evidence>
<dbReference type="Pfam" id="PF17158">
    <property type="entry name" value="MASE4"/>
    <property type="match status" value="1"/>
</dbReference>
<feature type="transmembrane region" description="Helical" evidence="13">
    <location>
        <begin position="203"/>
        <end position="223"/>
    </location>
</feature>
<organism evidence="16 17">
    <name type="scientific">Pseudothauera rhizosphaerae</name>
    <dbReference type="NCBI Taxonomy" id="2565932"/>
    <lineage>
        <taxon>Bacteria</taxon>
        <taxon>Pseudomonadati</taxon>
        <taxon>Pseudomonadota</taxon>
        <taxon>Betaproteobacteria</taxon>
        <taxon>Rhodocyclales</taxon>
        <taxon>Zoogloeaceae</taxon>
        <taxon>Pseudothauera</taxon>
    </lineage>
</organism>
<evidence type="ECO:0000256" key="8">
    <source>
        <dbReference type="ARBA" id="ARBA00022840"/>
    </source>
</evidence>
<dbReference type="AlphaFoldDB" id="A0A4S4AS90"/>
<dbReference type="PANTHER" id="PTHR43047">
    <property type="entry name" value="TWO-COMPONENT HISTIDINE PROTEIN KINASE"/>
    <property type="match status" value="1"/>
</dbReference>
<evidence type="ECO:0000313" key="17">
    <source>
        <dbReference type="Proteomes" id="UP000307956"/>
    </source>
</evidence>
<dbReference type="InterPro" id="IPR005467">
    <property type="entry name" value="His_kinase_dom"/>
</dbReference>
<dbReference type="PROSITE" id="PS50109">
    <property type="entry name" value="HIS_KIN"/>
    <property type="match status" value="1"/>
</dbReference>
<dbReference type="GO" id="GO:0009927">
    <property type="term" value="F:histidine phosphotransfer kinase activity"/>
    <property type="evidence" value="ECO:0007669"/>
    <property type="project" value="TreeGrafter"/>
</dbReference>
<dbReference type="PRINTS" id="PR00344">
    <property type="entry name" value="BCTRLSENSOR"/>
</dbReference>
<comment type="catalytic activity">
    <reaction evidence="1">
        <text>ATP + protein L-histidine = ADP + protein N-phospho-L-histidine.</text>
        <dbReference type="EC" id="2.7.13.3"/>
    </reaction>
</comment>